<evidence type="ECO:0000259" key="2">
    <source>
        <dbReference type="Pfam" id="PF03703"/>
    </source>
</evidence>
<feature type="transmembrane region" description="Helical" evidence="1">
    <location>
        <begin position="29"/>
        <end position="54"/>
    </location>
</feature>
<dbReference type="PANTHER" id="PTHR34473">
    <property type="entry name" value="UPF0699 TRANSMEMBRANE PROTEIN YDBS"/>
    <property type="match status" value="1"/>
</dbReference>
<dbReference type="EMBL" id="JBHUKU010000008">
    <property type="protein sequence ID" value="MFD2460271.1"/>
    <property type="molecule type" value="Genomic_DNA"/>
</dbReference>
<keyword evidence="1" id="KW-0812">Transmembrane</keyword>
<gene>
    <name evidence="3" type="ORF">ACFSYJ_16795</name>
</gene>
<dbReference type="PANTHER" id="PTHR34473:SF3">
    <property type="entry name" value="TRANSMEMBRANE PROTEIN-RELATED"/>
    <property type="match status" value="1"/>
</dbReference>
<evidence type="ECO:0000313" key="3">
    <source>
        <dbReference type="EMBL" id="MFD2460271.1"/>
    </source>
</evidence>
<comment type="caution">
    <text evidence="3">The sequence shown here is derived from an EMBL/GenBank/DDBJ whole genome shotgun (WGS) entry which is preliminary data.</text>
</comment>
<dbReference type="Pfam" id="PF03703">
    <property type="entry name" value="bPH_2"/>
    <property type="match status" value="1"/>
</dbReference>
<keyword evidence="1" id="KW-1133">Transmembrane helix</keyword>
<reference evidence="4" key="1">
    <citation type="journal article" date="2019" name="Int. J. Syst. Evol. Microbiol.">
        <title>The Global Catalogue of Microorganisms (GCM) 10K type strain sequencing project: providing services to taxonomists for standard genome sequencing and annotation.</title>
        <authorList>
            <consortium name="The Broad Institute Genomics Platform"/>
            <consortium name="The Broad Institute Genome Sequencing Center for Infectious Disease"/>
            <person name="Wu L."/>
            <person name="Ma J."/>
        </authorList>
    </citation>
    <scope>NUCLEOTIDE SEQUENCE [LARGE SCALE GENOMIC DNA]</scope>
    <source>
        <strain evidence="4">CGMCC 4.7643</strain>
    </source>
</reference>
<feature type="transmembrane region" description="Helical" evidence="1">
    <location>
        <begin position="60"/>
        <end position="78"/>
    </location>
</feature>
<evidence type="ECO:0000256" key="1">
    <source>
        <dbReference type="SAM" id="Phobius"/>
    </source>
</evidence>
<keyword evidence="1" id="KW-0472">Membrane</keyword>
<accession>A0ABW5GG84</accession>
<name>A0ABW5GG84_9PSEU</name>
<evidence type="ECO:0000313" key="4">
    <source>
        <dbReference type="Proteomes" id="UP001597419"/>
    </source>
</evidence>
<sequence>MDSSTPVIPVPAEPLAVRPPRHRLARRFILWRTLNALCWAIGVVGALVTLHIIFAEIRTWLDPFIWGIGGIFGVNLLFMPTYRYLVHRWETTDEAVYSLSGWITREWRIVPISRIQSIDTVQGPIEQLLNLSTIKVTTASHEGHVKIEGLDTPVAEAAVKRLNEIAQATPGDAT</sequence>
<proteinExistence type="predicted"/>
<protein>
    <submittedName>
        <fullName evidence="3">PH domain-containing protein</fullName>
    </submittedName>
</protein>
<dbReference type="RefSeq" id="WP_345398083.1">
    <property type="nucleotide sequence ID" value="NZ_BAABHG010000009.1"/>
</dbReference>
<feature type="domain" description="YdbS-like PH" evidence="2">
    <location>
        <begin position="87"/>
        <end position="159"/>
    </location>
</feature>
<keyword evidence="4" id="KW-1185">Reference proteome</keyword>
<organism evidence="3 4">
    <name type="scientific">Amycolatopsis samaneae</name>
    <dbReference type="NCBI Taxonomy" id="664691"/>
    <lineage>
        <taxon>Bacteria</taxon>
        <taxon>Bacillati</taxon>
        <taxon>Actinomycetota</taxon>
        <taxon>Actinomycetes</taxon>
        <taxon>Pseudonocardiales</taxon>
        <taxon>Pseudonocardiaceae</taxon>
        <taxon>Amycolatopsis</taxon>
    </lineage>
</organism>
<dbReference type="Proteomes" id="UP001597419">
    <property type="component" value="Unassembled WGS sequence"/>
</dbReference>
<dbReference type="InterPro" id="IPR005182">
    <property type="entry name" value="YdbS-like_PH"/>
</dbReference>